<dbReference type="EMBL" id="SZPY01000004">
    <property type="protein sequence ID" value="TKI60712.1"/>
    <property type="molecule type" value="Genomic_DNA"/>
</dbReference>
<evidence type="ECO:0008006" key="4">
    <source>
        <dbReference type="Google" id="ProtNLM"/>
    </source>
</evidence>
<accession>A0A4U2YJY5</accession>
<evidence type="ECO:0000256" key="1">
    <source>
        <dbReference type="SAM" id="Phobius"/>
    </source>
</evidence>
<name>A0A4U2YJY5_9ACTN</name>
<gene>
    <name evidence="2" type="ORF">FC770_14445</name>
</gene>
<keyword evidence="1" id="KW-1133">Transmembrane helix</keyword>
<organism evidence="2 3">
    <name type="scientific">Nocardioides jishulii</name>
    <dbReference type="NCBI Taxonomy" id="2575440"/>
    <lineage>
        <taxon>Bacteria</taxon>
        <taxon>Bacillati</taxon>
        <taxon>Actinomycetota</taxon>
        <taxon>Actinomycetes</taxon>
        <taxon>Propionibacteriales</taxon>
        <taxon>Nocardioidaceae</taxon>
        <taxon>Nocardioides</taxon>
    </lineage>
</organism>
<feature type="transmembrane region" description="Helical" evidence="1">
    <location>
        <begin position="95"/>
        <end position="116"/>
    </location>
</feature>
<feature type="transmembrane region" description="Helical" evidence="1">
    <location>
        <begin position="26"/>
        <end position="46"/>
    </location>
</feature>
<proteinExistence type="predicted"/>
<dbReference type="Proteomes" id="UP000307808">
    <property type="component" value="Unassembled WGS sequence"/>
</dbReference>
<sequence length="141" mass="14260">MTALALGVAVVVTGLGALLGGSDAAAGAAAGAFPVVVVMAFGTYVVHVAARAVPSLSLLVALMTYVLQIVLMGAFFLLLVRSGALDGSGDGAADAVWLIVGVVIASMTWSAAQIWLSSRARIPLYDLPRSSESQAREVSEG</sequence>
<feature type="transmembrane region" description="Helical" evidence="1">
    <location>
        <begin position="58"/>
        <end position="80"/>
    </location>
</feature>
<protein>
    <recommendedName>
        <fullName evidence="4">ATP synthase protein I</fullName>
    </recommendedName>
</protein>
<reference evidence="2 3" key="1">
    <citation type="submission" date="2019-04" db="EMBL/GenBank/DDBJ databases">
        <authorList>
            <person name="Dong K."/>
        </authorList>
    </citation>
    <scope>NUCLEOTIDE SEQUENCE [LARGE SCALE GENOMIC DNA]</scope>
    <source>
        <strain evidence="3">dk3543</strain>
    </source>
</reference>
<keyword evidence="1" id="KW-0812">Transmembrane</keyword>
<evidence type="ECO:0000313" key="3">
    <source>
        <dbReference type="Proteomes" id="UP000307808"/>
    </source>
</evidence>
<dbReference type="OrthoDB" id="3790591at2"/>
<keyword evidence="3" id="KW-1185">Reference proteome</keyword>
<evidence type="ECO:0000313" key="2">
    <source>
        <dbReference type="EMBL" id="TKI60712.1"/>
    </source>
</evidence>
<dbReference type="AlphaFoldDB" id="A0A4U2YJY5"/>
<dbReference type="RefSeq" id="WP_137067019.1">
    <property type="nucleotide sequence ID" value="NZ_CP040748.1"/>
</dbReference>
<keyword evidence="1" id="KW-0472">Membrane</keyword>
<comment type="caution">
    <text evidence="2">The sequence shown here is derived from an EMBL/GenBank/DDBJ whole genome shotgun (WGS) entry which is preliminary data.</text>
</comment>